<feature type="compositionally biased region" description="Low complexity" evidence="2">
    <location>
        <begin position="461"/>
        <end position="473"/>
    </location>
</feature>
<feature type="region of interest" description="Disordered" evidence="2">
    <location>
        <begin position="351"/>
        <end position="371"/>
    </location>
</feature>
<feature type="region of interest" description="Disordered" evidence="2">
    <location>
        <begin position="793"/>
        <end position="866"/>
    </location>
</feature>
<dbReference type="Proteomes" id="UP000789390">
    <property type="component" value="Unassembled WGS sequence"/>
</dbReference>
<feature type="coiled-coil region" evidence="1">
    <location>
        <begin position="317"/>
        <end position="344"/>
    </location>
</feature>
<feature type="compositionally biased region" description="Low complexity" evidence="2">
    <location>
        <begin position="945"/>
        <end position="960"/>
    </location>
</feature>
<organism evidence="3 4">
    <name type="scientific">Daphnia galeata</name>
    <dbReference type="NCBI Taxonomy" id="27404"/>
    <lineage>
        <taxon>Eukaryota</taxon>
        <taxon>Metazoa</taxon>
        <taxon>Ecdysozoa</taxon>
        <taxon>Arthropoda</taxon>
        <taxon>Crustacea</taxon>
        <taxon>Branchiopoda</taxon>
        <taxon>Diplostraca</taxon>
        <taxon>Cladocera</taxon>
        <taxon>Anomopoda</taxon>
        <taxon>Daphniidae</taxon>
        <taxon>Daphnia</taxon>
    </lineage>
</organism>
<feature type="compositionally biased region" description="Basic residues" evidence="2">
    <location>
        <begin position="811"/>
        <end position="820"/>
    </location>
</feature>
<feature type="region of interest" description="Disordered" evidence="2">
    <location>
        <begin position="77"/>
        <end position="101"/>
    </location>
</feature>
<keyword evidence="4" id="KW-1185">Reference proteome</keyword>
<evidence type="ECO:0000313" key="4">
    <source>
        <dbReference type="Proteomes" id="UP000789390"/>
    </source>
</evidence>
<feature type="compositionally biased region" description="Low complexity" evidence="2">
    <location>
        <begin position="251"/>
        <end position="263"/>
    </location>
</feature>
<protein>
    <submittedName>
        <fullName evidence="3">Uncharacterized protein</fullName>
    </submittedName>
</protein>
<feature type="compositionally biased region" description="Basic and acidic residues" evidence="2">
    <location>
        <begin position="396"/>
        <end position="406"/>
    </location>
</feature>
<feature type="region of interest" description="Disordered" evidence="2">
    <location>
        <begin position="693"/>
        <end position="725"/>
    </location>
</feature>
<feature type="region of interest" description="Disordered" evidence="2">
    <location>
        <begin position="391"/>
        <end position="480"/>
    </location>
</feature>
<accession>A0A8J2RPW9</accession>
<keyword evidence="1" id="KW-0175">Coiled coil</keyword>
<dbReference type="PANTHER" id="PTHR37002">
    <property type="entry name" value="AGAP007005-PA"/>
    <property type="match status" value="1"/>
</dbReference>
<feature type="region of interest" description="Disordered" evidence="2">
    <location>
        <begin position="572"/>
        <end position="606"/>
    </location>
</feature>
<feature type="compositionally biased region" description="Low complexity" evidence="2">
    <location>
        <begin position="224"/>
        <end position="235"/>
    </location>
</feature>
<dbReference type="AlphaFoldDB" id="A0A8J2RPW9"/>
<feature type="compositionally biased region" description="Pro residues" evidence="2">
    <location>
        <begin position="81"/>
        <end position="90"/>
    </location>
</feature>
<sequence>MLMTWEIWFRREKRQQQSTYGPSWRDGHSFTGKCPTDQKAYNYYKVSRLWCLSRMMAECYDQDQEDRYRHVHRRLATSYRPAPPPPVPPHPPDDGEENESHRPPVVVVAAAAAANSTAAAAANTAAQLFGGSFQFIVQEQAKSMVAIQELQQEVGSLLLFRQAVLAALPHLHQQPNNLLAKGKIIATAAATTTTTSATTNNSSAVAATTITTGGQSWTRRKQQHLQQQQQQQQQLTGGYRSLQDGSSDQPTASAIITSSSSSSNNPVVDSGFSTEASNSNTSPRSSRFDTTSSSEMTMSHHHHHSGHQQQQQHQPMEKELLQHLERVQQRLARLKKDEDRLQTLLNLKRMSNGSHLTTNGGGGGAETTEDDGDDELWLLLEEIQLRSQAIRNSSNDVKDAVNKPEETIQQQQQPMSHKKRVSFQQQQQQLLETEGGGASVDALPSPAGKSSTGAGAGGGSSSTVSSGSSSSSSRYQPPSRDQVATILRLTNPVQLQRHLLRALLDNQTLREQVENGRVDAESRDVQWRTKSQLAVEQMTALRDENEDLRFQLEEQKIELEGTKARLRMLNRIPSPSPNVQQQQQGGGGGGPAVTSVRVRATSTQTERPSTLLLNHPTMSSPVLLQSVKQSQLHHFSQGTQTTLTVAELLSEDNNNKIVGGGGGGGVGRALPRVVDASPKPQKLVSKLVDLAQSNGKVNGSGSWGDPDEERPSVEGGRRSYSSRIPTPIKPTVIPITTMMAVTPTGSSPTAALNVNNNYNNNNKTVSSSVVAPAVTTTPSKRELPDIPMTNVVKKSSPGLALPLTPQQLGSKLHHHHHVQRGSKSDPTNVPPTTKVLPPPTSSTSTSTSSAEMQQLLLQQHQQQQQSNVLLHHPHHNSNHPRPIKSSFWGACSNAANWIVTTRWSRWSLPPLLLLFLLLLLPVPGHVRLPIGSAHKLRTRLALTDSLSSSEDQQHLQHQQQPDNHKVDDYYDSINANSKNRGSPMYQVQQQQPHSPVDSLERSLPSVAYHYHRRVVVNQQQQQQRDNRSYNSQSSAGSSTTPSNSLSYHP</sequence>
<gene>
    <name evidence="3" type="ORF">DGAL_LOCUS5452</name>
</gene>
<evidence type="ECO:0000313" key="3">
    <source>
        <dbReference type="EMBL" id="CAH0102926.1"/>
    </source>
</evidence>
<evidence type="ECO:0000256" key="1">
    <source>
        <dbReference type="SAM" id="Coils"/>
    </source>
</evidence>
<dbReference type="OrthoDB" id="1684102at2759"/>
<feature type="region of interest" description="Disordered" evidence="2">
    <location>
        <begin position="212"/>
        <end position="316"/>
    </location>
</feature>
<feature type="region of interest" description="Disordered" evidence="2">
    <location>
        <begin position="945"/>
        <end position="999"/>
    </location>
</feature>
<feature type="compositionally biased region" description="Low complexity" evidence="2">
    <location>
        <begin position="826"/>
        <end position="866"/>
    </location>
</feature>
<feature type="region of interest" description="Disordered" evidence="2">
    <location>
        <begin position="1016"/>
        <end position="1049"/>
    </location>
</feature>
<name>A0A8J2RPW9_9CRUS</name>
<dbReference type="PANTHER" id="PTHR37002:SF10">
    <property type="entry name" value="TRANSGLUTAMINASE-LIKE DOMAIN-CONTAINING PROTEIN"/>
    <property type="match status" value="1"/>
</dbReference>
<proteinExistence type="predicted"/>
<feature type="compositionally biased region" description="Polar residues" evidence="2">
    <location>
        <begin position="264"/>
        <end position="297"/>
    </location>
</feature>
<feature type="coiled-coil region" evidence="1">
    <location>
        <begin position="538"/>
        <end position="572"/>
    </location>
</feature>
<comment type="caution">
    <text evidence="3">The sequence shown here is derived from an EMBL/GenBank/DDBJ whole genome shotgun (WGS) entry which is preliminary data.</text>
</comment>
<evidence type="ECO:0000256" key="2">
    <source>
        <dbReference type="SAM" id="MobiDB-lite"/>
    </source>
</evidence>
<dbReference type="EMBL" id="CAKKLH010000098">
    <property type="protein sequence ID" value="CAH0102926.1"/>
    <property type="molecule type" value="Genomic_DNA"/>
</dbReference>
<feature type="compositionally biased region" description="Polar residues" evidence="2">
    <location>
        <begin position="973"/>
        <end position="993"/>
    </location>
</feature>
<reference evidence="3" key="1">
    <citation type="submission" date="2021-11" db="EMBL/GenBank/DDBJ databases">
        <authorList>
            <person name="Schell T."/>
        </authorList>
    </citation>
    <scope>NUCLEOTIDE SEQUENCE</scope>
    <source>
        <strain evidence="3">M5</strain>
    </source>
</reference>